<organism evidence="11 12">
    <name type="scientific">Trichomalopsis sarcophagae</name>
    <dbReference type="NCBI Taxonomy" id="543379"/>
    <lineage>
        <taxon>Eukaryota</taxon>
        <taxon>Metazoa</taxon>
        <taxon>Ecdysozoa</taxon>
        <taxon>Arthropoda</taxon>
        <taxon>Hexapoda</taxon>
        <taxon>Insecta</taxon>
        <taxon>Pterygota</taxon>
        <taxon>Neoptera</taxon>
        <taxon>Endopterygota</taxon>
        <taxon>Hymenoptera</taxon>
        <taxon>Apocrita</taxon>
        <taxon>Proctotrupomorpha</taxon>
        <taxon>Chalcidoidea</taxon>
        <taxon>Pteromalidae</taxon>
        <taxon>Pteromalinae</taxon>
        <taxon>Trichomalopsis</taxon>
    </lineage>
</organism>
<comment type="subcellular location">
    <subcellularLocation>
        <location evidence="9">Cytoplasm</location>
    </subcellularLocation>
    <subcellularLocation>
        <location evidence="9">Nucleus</location>
    </subcellularLocation>
</comment>
<feature type="compositionally biased region" description="Basic and acidic residues" evidence="10">
    <location>
        <begin position="346"/>
        <end position="378"/>
    </location>
</feature>
<comment type="similarity">
    <text evidence="1 9">Belongs to the GPN-loop GTPase family.</text>
</comment>
<gene>
    <name evidence="11" type="ORF">TSAR_012847</name>
</gene>
<dbReference type="FunFam" id="3.40.50.300:FF:000888">
    <property type="entry name" value="GPN-loop GTPase 1"/>
    <property type="match status" value="1"/>
</dbReference>
<protein>
    <recommendedName>
        <fullName evidence="9">GPN-loop GTPase</fullName>
        <ecNumber evidence="9">3.6.5.-</ecNumber>
    </recommendedName>
</protein>
<keyword evidence="2 9" id="KW-0963">Cytoplasm</keyword>
<dbReference type="Pfam" id="PF03029">
    <property type="entry name" value="ATP_bind_1"/>
    <property type="match status" value="1"/>
</dbReference>
<dbReference type="EMBL" id="NNAY01001793">
    <property type="protein sequence ID" value="OXU22906.1"/>
    <property type="molecule type" value="Genomic_DNA"/>
</dbReference>
<reference evidence="11 12" key="1">
    <citation type="journal article" date="2017" name="Curr. Biol.">
        <title>The Evolution of Venom by Co-option of Single-Copy Genes.</title>
        <authorList>
            <person name="Martinson E.O."/>
            <person name="Mrinalini"/>
            <person name="Kelkar Y.D."/>
            <person name="Chang C.H."/>
            <person name="Werren J.H."/>
        </authorList>
    </citation>
    <scope>NUCLEOTIDE SEQUENCE [LARGE SCALE GENOMIC DNA]</scope>
    <source>
        <strain evidence="11 12">Alberta</strain>
        <tissue evidence="11">Whole body</tissue>
    </source>
</reference>
<dbReference type="PANTHER" id="PTHR21231">
    <property type="entry name" value="XPA-BINDING PROTEIN 1-RELATED"/>
    <property type="match status" value="1"/>
</dbReference>
<dbReference type="STRING" id="543379.A0A232EX19"/>
<comment type="function">
    <text evidence="8 9">Small GTPase required for proper nuclear import of RNA polymerase II (RNAPII). May act at an RNAP assembly step prior to nuclear import.</text>
</comment>
<evidence type="ECO:0000256" key="6">
    <source>
        <dbReference type="ARBA" id="ARBA00023134"/>
    </source>
</evidence>
<keyword evidence="12" id="KW-1185">Reference proteome</keyword>
<feature type="region of interest" description="Disordered" evidence="10">
    <location>
        <begin position="330"/>
        <end position="378"/>
    </location>
</feature>
<evidence type="ECO:0000256" key="3">
    <source>
        <dbReference type="ARBA" id="ARBA00022741"/>
    </source>
</evidence>
<evidence type="ECO:0000256" key="8">
    <source>
        <dbReference type="ARBA" id="ARBA00055682"/>
    </source>
</evidence>
<dbReference type="InterPro" id="IPR030230">
    <property type="entry name" value="Gpn1/Npa3/XAB1"/>
</dbReference>
<evidence type="ECO:0000256" key="5">
    <source>
        <dbReference type="ARBA" id="ARBA00023054"/>
    </source>
</evidence>
<sequence length="378" mass="42466">MAEAQTSNKPADDSKPSSEGKQGEEKKPTCIIVLGMAGSGKTTFVSKLVSELYDTGKPYVINLDPACNEVPYPANIDVRDTVNYKEVMKQYKLGPNGGIVTALNLFSTKFDQVIELVKQAGKNHEYVVIDTPGQIEVFTWSASGSIITEALAYHFPTIIVYVMDTVRSVKPVTFMSNMLYACSILYKTNKLPLVVVMNKIDVVDHSYALEWMQDFEAFQEVLDNETTYISNLTRSMALALDEFYNKLHICGVSSTEGTGIADFLQLIEEAKKEYFKKYRVRWQKNRDKHLKLQQEKKEKQLLDAAKATAGENVPLITTVSSGREIADIYLKHPGNESSEDEEGTEEGPKVDEDEHKEAESFANFLEKHKTEQDKRNTG</sequence>
<keyword evidence="7" id="KW-0539">Nucleus</keyword>
<accession>A0A232EX19</accession>
<dbReference type="PANTHER" id="PTHR21231:SF8">
    <property type="entry name" value="GPN-LOOP GTPASE 1"/>
    <property type="match status" value="1"/>
</dbReference>
<dbReference type="InterPro" id="IPR004130">
    <property type="entry name" value="Gpn"/>
</dbReference>
<feature type="compositionally biased region" description="Basic and acidic residues" evidence="10">
    <location>
        <begin position="10"/>
        <end position="25"/>
    </location>
</feature>
<evidence type="ECO:0000256" key="9">
    <source>
        <dbReference type="RuleBase" id="RU365059"/>
    </source>
</evidence>
<keyword evidence="5" id="KW-0175">Coiled coil</keyword>
<keyword evidence="4 9" id="KW-0378">Hydrolase</keyword>
<evidence type="ECO:0000256" key="10">
    <source>
        <dbReference type="SAM" id="MobiDB-lite"/>
    </source>
</evidence>
<dbReference type="SUPFAM" id="SSF52540">
    <property type="entry name" value="P-loop containing nucleoside triphosphate hydrolases"/>
    <property type="match status" value="1"/>
</dbReference>
<evidence type="ECO:0000256" key="4">
    <source>
        <dbReference type="ARBA" id="ARBA00022801"/>
    </source>
</evidence>
<feature type="region of interest" description="Disordered" evidence="10">
    <location>
        <begin position="1"/>
        <end position="25"/>
    </location>
</feature>
<evidence type="ECO:0000256" key="7">
    <source>
        <dbReference type="ARBA" id="ARBA00023242"/>
    </source>
</evidence>
<dbReference type="GO" id="GO:0005525">
    <property type="term" value="F:GTP binding"/>
    <property type="evidence" value="ECO:0007669"/>
    <property type="project" value="UniProtKB-KW"/>
</dbReference>
<comment type="caution">
    <text evidence="11">The sequence shown here is derived from an EMBL/GenBank/DDBJ whole genome shotgun (WGS) entry which is preliminary data.</text>
</comment>
<dbReference type="Proteomes" id="UP000215335">
    <property type="component" value="Unassembled WGS sequence"/>
</dbReference>
<keyword evidence="3 9" id="KW-0547">Nucleotide-binding</keyword>
<dbReference type="EC" id="3.6.5.-" evidence="9"/>
<dbReference type="OrthoDB" id="243313at2759"/>
<dbReference type="GO" id="GO:0005737">
    <property type="term" value="C:cytoplasm"/>
    <property type="evidence" value="ECO:0007669"/>
    <property type="project" value="UniProtKB-SubCell"/>
</dbReference>
<dbReference type="GO" id="GO:0005634">
    <property type="term" value="C:nucleus"/>
    <property type="evidence" value="ECO:0007669"/>
    <property type="project" value="UniProtKB-SubCell"/>
</dbReference>
<dbReference type="CDD" id="cd17870">
    <property type="entry name" value="GPN1"/>
    <property type="match status" value="1"/>
</dbReference>
<evidence type="ECO:0000313" key="11">
    <source>
        <dbReference type="EMBL" id="OXU22906.1"/>
    </source>
</evidence>
<dbReference type="GO" id="GO:0003924">
    <property type="term" value="F:GTPase activity"/>
    <property type="evidence" value="ECO:0007669"/>
    <property type="project" value="InterPro"/>
</dbReference>
<name>A0A232EX19_9HYME</name>
<keyword evidence="6 9" id="KW-0342">GTP-binding</keyword>
<dbReference type="Gene3D" id="3.40.50.300">
    <property type="entry name" value="P-loop containing nucleotide triphosphate hydrolases"/>
    <property type="match status" value="1"/>
</dbReference>
<comment type="subunit">
    <text evidence="9">Binds to RNA polymerase II.</text>
</comment>
<proteinExistence type="inferred from homology"/>
<evidence type="ECO:0000313" key="12">
    <source>
        <dbReference type="Proteomes" id="UP000215335"/>
    </source>
</evidence>
<evidence type="ECO:0000256" key="1">
    <source>
        <dbReference type="ARBA" id="ARBA00005290"/>
    </source>
</evidence>
<evidence type="ECO:0000256" key="2">
    <source>
        <dbReference type="ARBA" id="ARBA00022490"/>
    </source>
</evidence>
<dbReference type="InterPro" id="IPR027417">
    <property type="entry name" value="P-loop_NTPase"/>
</dbReference>
<dbReference type="AlphaFoldDB" id="A0A232EX19"/>